<gene>
    <name evidence="2" type="ORF">ACFOEN_09140</name>
</gene>
<keyword evidence="1" id="KW-0472">Membrane</keyword>
<evidence type="ECO:0000256" key="1">
    <source>
        <dbReference type="SAM" id="Phobius"/>
    </source>
</evidence>
<feature type="transmembrane region" description="Helical" evidence="1">
    <location>
        <begin position="67"/>
        <end position="83"/>
    </location>
</feature>
<protein>
    <recommendedName>
        <fullName evidence="4">DUF3667 domain-containing protein</fullName>
    </recommendedName>
</protein>
<evidence type="ECO:0000313" key="2">
    <source>
        <dbReference type="EMBL" id="MFC3147805.1"/>
    </source>
</evidence>
<dbReference type="Proteomes" id="UP001595556">
    <property type="component" value="Unassembled WGS sequence"/>
</dbReference>
<feature type="transmembrane region" description="Helical" evidence="1">
    <location>
        <begin position="120"/>
        <end position="142"/>
    </location>
</feature>
<feature type="transmembrane region" description="Helical" evidence="1">
    <location>
        <begin position="42"/>
        <end position="61"/>
    </location>
</feature>
<keyword evidence="1" id="KW-1133">Transmembrane helix</keyword>
<evidence type="ECO:0000313" key="3">
    <source>
        <dbReference type="Proteomes" id="UP001595556"/>
    </source>
</evidence>
<organism evidence="2 3">
    <name type="scientific">Piscinibacterium candidicorallinum</name>
    <dbReference type="NCBI Taxonomy" id="1793872"/>
    <lineage>
        <taxon>Bacteria</taxon>
        <taxon>Pseudomonadati</taxon>
        <taxon>Pseudomonadota</taxon>
        <taxon>Betaproteobacteria</taxon>
        <taxon>Burkholderiales</taxon>
        <taxon>Piscinibacterium</taxon>
    </lineage>
</organism>
<evidence type="ECO:0008006" key="4">
    <source>
        <dbReference type="Google" id="ProtNLM"/>
    </source>
</evidence>
<accession>A0ABV7H5N3</accession>
<reference evidence="3" key="1">
    <citation type="journal article" date="2019" name="Int. J. Syst. Evol. Microbiol.">
        <title>The Global Catalogue of Microorganisms (GCM) 10K type strain sequencing project: providing services to taxonomists for standard genome sequencing and annotation.</title>
        <authorList>
            <consortium name="The Broad Institute Genomics Platform"/>
            <consortium name="The Broad Institute Genome Sequencing Center for Infectious Disease"/>
            <person name="Wu L."/>
            <person name="Ma J."/>
        </authorList>
    </citation>
    <scope>NUCLEOTIDE SEQUENCE [LARGE SCALE GENOMIC DNA]</scope>
    <source>
        <strain evidence="3">KCTC 52168</strain>
    </source>
</reference>
<dbReference type="EMBL" id="JBHRTI010000004">
    <property type="protein sequence ID" value="MFC3147805.1"/>
    <property type="molecule type" value="Genomic_DNA"/>
</dbReference>
<proteinExistence type="predicted"/>
<keyword evidence="1" id="KW-0812">Transmembrane</keyword>
<comment type="caution">
    <text evidence="2">The sequence shown here is derived from an EMBL/GenBank/DDBJ whole genome shotgun (WGS) entry which is preliminary data.</text>
</comment>
<name>A0ABV7H5N3_9BURK</name>
<dbReference type="RefSeq" id="WP_377303199.1">
    <property type="nucleotide sequence ID" value="NZ_CP180191.1"/>
</dbReference>
<keyword evidence="3" id="KW-1185">Reference proteome</keyword>
<sequence>MAECEFCGAKLVAAGMACAHCADVPEQISEKQWMAFLRGAHWFSRAALIITPVTGLIALGLDKERSAEPVFVFFMVWFLQYWASEYFCDRRRGEFAKLVIFKHLGVGPEDSLRKRKAFDLFAMFEVALLAAAGPVALVRVVFGI</sequence>